<dbReference type="PANTHER" id="PTHR43247">
    <property type="entry name" value="PHOSPHOSERINE AMINOTRANSFERASE"/>
    <property type="match status" value="1"/>
</dbReference>
<reference evidence="13 14" key="1">
    <citation type="submission" date="2021-01" db="EMBL/GenBank/DDBJ databases">
        <title>Isolation and description of Catonella massiliensis sp. nov., a novel Catonella species, isolated from a stable periodontitis subject.</title>
        <authorList>
            <person name="Antezack A."/>
            <person name="Boxberger M."/>
            <person name="La Scola B."/>
            <person name="Monnet-Corti V."/>
        </authorList>
    </citation>
    <scope>NUCLEOTIDE SEQUENCE [LARGE SCALE GENOMIC DNA]</scope>
    <source>
        <strain evidence="13 14">Marseille-Q4567</strain>
    </source>
</reference>
<dbReference type="InterPro" id="IPR015422">
    <property type="entry name" value="PyrdxlP-dep_Trfase_small"/>
</dbReference>
<protein>
    <recommendedName>
        <fullName evidence="11">Phosphoserine aminotransferase</fullName>
        <ecNumber evidence="11">2.6.1.52</ecNumber>
    </recommendedName>
    <alternativeName>
        <fullName evidence="11">Phosphohydroxythreonine aminotransferase</fullName>
        <shortName evidence="11">PSAT</shortName>
    </alternativeName>
</protein>
<dbReference type="EMBL" id="JAEPRJ010000001">
    <property type="protein sequence ID" value="MBK5896709.1"/>
    <property type="molecule type" value="Genomic_DNA"/>
</dbReference>
<keyword evidence="8 11" id="KW-0718">Serine biosynthesis</keyword>
<keyword evidence="14" id="KW-1185">Reference proteome</keyword>
<evidence type="ECO:0000256" key="4">
    <source>
        <dbReference type="ARBA" id="ARBA00022576"/>
    </source>
</evidence>
<comment type="catalytic activity">
    <reaction evidence="10 11">
        <text>O-phospho-L-serine + 2-oxoglutarate = 3-phosphooxypyruvate + L-glutamate</text>
        <dbReference type="Rhea" id="RHEA:14329"/>
        <dbReference type="ChEBI" id="CHEBI:16810"/>
        <dbReference type="ChEBI" id="CHEBI:18110"/>
        <dbReference type="ChEBI" id="CHEBI:29985"/>
        <dbReference type="ChEBI" id="CHEBI:57524"/>
        <dbReference type="EC" id="2.6.1.52"/>
    </reaction>
</comment>
<comment type="function">
    <text evidence="1 11">Catalyzes the reversible conversion of 3-phosphohydroxypyruvate to phosphoserine and of 3-hydroxy-2-oxo-4-phosphonooxybutanoate to phosphohydroxythreonine.</text>
</comment>
<keyword evidence="5 11" id="KW-0028">Amino-acid biosynthesis</keyword>
<dbReference type="Gene3D" id="3.40.640.10">
    <property type="entry name" value="Type I PLP-dependent aspartate aminotransferase-like (Major domain)"/>
    <property type="match status" value="1"/>
</dbReference>
<evidence type="ECO:0000256" key="2">
    <source>
        <dbReference type="ARBA" id="ARBA00005099"/>
    </source>
</evidence>
<gene>
    <name evidence="11 13" type="primary">serC</name>
    <name evidence="13" type="ORF">JJN12_02765</name>
</gene>
<proteinExistence type="inferred from homology"/>
<organism evidence="13 14">
    <name type="scientific">Catonella massiliensis</name>
    <dbReference type="NCBI Taxonomy" id="2799636"/>
    <lineage>
        <taxon>Bacteria</taxon>
        <taxon>Bacillati</taxon>
        <taxon>Bacillota</taxon>
        <taxon>Clostridia</taxon>
        <taxon>Lachnospirales</taxon>
        <taxon>Lachnospiraceae</taxon>
        <taxon>Catonella</taxon>
    </lineage>
</organism>
<feature type="binding site" evidence="11">
    <location>
        <begin position="237"/>
        <end position="238"/>
    </location>
    <ligand>
        <name>pyridoxal 5'-phosphate</name>
        <dbReference type="ChEBI" id="CHEBI:597326"/>
    </ligand>
</feature>
<dbReference type="EC" id="2.6.1.52" evidence="11"/>
<dbReference type="Pfam" id="PF00266">
    <property type="entry name" value="Aminotran_5"/>
    <property type="match status" value="1"/>
</dbReference>
<dbReference type="Proteomes" id="UP000604730">
    <property type="component" value="Unassembled WGS sequence"/>
</dbReference>
<feature type="binding site" evidence="11">
    <location>
        <position position="42"/>
    </location>
    <ligand>
        <name>L-glutamate</name>
        <dbReference type="ChEBI" id="CHEBI:29985"/>
    </ligand>
</feature>
<feature type="binding site" evidence="11">
    <location>
        <position position="151"/>
    </location>
    <ligand>
        <name>pyridoxal 5'-phosphate</name>
        <dbReference type="ChEBI" id="CHEBI:597326"/>
    </ligand>
</feature>
<dbReference type="NCBIfam" id="NF003764">
    <property type="entry name" value="PRK05355.1"/>
    <property type="match status" value="1"/>
</dbReference>
<evidence type="ECO:0000256" key="9">
    <source>
        <dbReference type="ARBA" id="ARBA00047630"/>
    </source>
</evidence>
<sequence>MERVYNFSAGPAVLPEEVLKECQEEMMNYGGTGMSVMEMSHRSKAFESIINTAEDDLRELMNIPDNYKVLFLQGGASLQFAMIPMNLMKNKVADYIITGQWAKKAFEEAKIYGDAVAVASSADETFSYIPDCSDLPIRDNADYVYICENNTIYGTKFKTLPNTKGKTLVADVSSCFLSEPVDVSKYGIIYGGVQKNIGPAGTVIVIIREDLITEDVLPGTPTMMKYKIHADNKSLYNTPPAYGIYVCGKVFKWLKAQGGLGVMKEKNEKKAGILYDFLDNSKLFKGTVRKKDRSLMNVPFVTGNEELDAKFIKEAQAVGFVNLKGHRSVGGMRASIYNAMPIEGVEKLVEFMKKFEAENL</sequence>
<evidence type="ECO:0000256" key="3">
    <source>
        <dbReference type="ARBA" id="ARBA00006904"/>
    </source>
</evidence>
<dbReference type="Gene3D" id="3.90.1150.10">
    <property type="entry name" value="Aspartate Aminotransferase, domain 1"/>
    <property type="match status" value="1"/>
</dbReference>
<feature type="binding site" evidence="11">
    <location>
        <position position="171"/>
    </location>
    <ligand>
        <name>pyridoxal 5'-phosphate</name>
        <dbReference type="ChEBI" id="CHEBI:597326"/>
    </ligand>
</feature>
<dbReference type="PANTHER" id="PTHR43247:SF1">
    <property type="entry name" value="PHOSPHOSERINE AMINOTRANSFERASE"/>
    <property type="match status" value="1"/>
</dbReference>
<evidence type="ECO:0000256" key="1">
    <source>
        <dbReference type="ARBA" id="ARBA00003483"/>
    </source>
</evidence>
<keyword evidence="6 11" id="KW-0808">Transferase</keyword>
<evidence type="ECO:0000256" key="5">
    <source>
        <dbReference type="ARBA" id="ARBA00022605"/>
    </source>
</evidence>
<name>A0ABS1IXU2_9FIRM</name>
<feature type="binding site" evidence="11">
    <location>
        <position position="101"/>
    </location>
    <ligand>
        <name>pyridoxal 5'-phosphate</name>
        <dbReference type="ChEBI" id="CHEBI:597326"/>
    </ligand>
</feature>
<evidence type="ECO:0000256" key="7">
    <source>
        <dbReference type="ARBA" id="ARBA00022898"/>
    </source>
</evidence>
<comment type="similarity">
    <text evidence="3 11">Belongs to the class-V pyridoxal-phosphate-dependent aminotransferase family. SerC subfamily.</text>
</comment>
<dbReference type="InterPro" id="IPR022278">
    <property type="entry name" value="Pser_aminoTfrase"/>
</dbReference>
<evidence type="ECO:0000256" key="10">
    <source>
        <dbReference type="ARBA" id="ARBA00049007"/>
    </source>
</evidence>
<accession>A0ABS1IXU2</accession>
<dbReference type="GO" id="GO:0004648">
    <property type="term" value="F:O-phospho-L-serine:2-oxoglutarate aminotransferase activity"/>
    <property type="evidence" value="ECO:0007669"/>
    <property type="project" value="UniProtKB-EC"/>
</dbReference>
<keyword evidence="7 11" id="KW-0663">Pyridoxal phosphate</keyword>
<comment type="cofactor">
    <cofactor evidence="11">
        <name>pyridoxal 5'-phosphate</name>
        <dbReference type="ChEBI" id="CHEBI:597326"/>
    </cofactor>
    <text evidence="11">Binds 1 pyridoxal phosphate per subunit.</text>
</comment>
<dbReference type="InterPro" id="IPR000192">
    <property type="entry name" value="Aminotrans_V_dom"/>
</dbReference>
<comment type="subcellular location">
    <subcellularLocation>
        <location evidence="11">Cytoplasm</location>
    </subcellularLocation>
</comment>
<comment type="catalytic activity">
    <reaction evidence="9 11">
        <text>4-(phosphooxy)-L-threonine + 2-oxoglutarate = (R)-3-hydroxy-2-oxo-4-phosphooxybutanoate + L-glutamate</text>
        <dbReference type="Rhea" id="RHEA:16573"/>
        <dbReference type="ChEBI" id="CHEBI:16810"/>
        <dbReference type="ChEBI" id="CHEBI:29985"/>
        <dbReference type="ChEBI" id="CHEBI:58452"/>
        <dbReference type="ChEBI" id="CHEBI:58538"/>
        <dbReference type="EC" id="2.6.1.52"/>
    </reaction>
</comment>
<comment type="caution">
    <text evidence="11">Lacks conserved residue(s) required for the propagation of feature annotation.</text>
</comment>
<evidence type="ECO:0000256" key="11">
    <source>
        <dbReference type="HAMAP-Rule" id="MF_00160"/>
    </source>
</evidence>
<feature type="binding site" evidence="11">
    <location>
        <position position="194"/>
    </location>
    <ligand>
        <name>pyridoxal 5'-phosphate</name>
        <dbReference type="ChEBI" id="CHEBI:597326"/>
    </ligand>
</feature>
<evidence type="ECO:0000313" key="13">
    <source>
        <dbReference type="EMBL" id="MBK5896709.1"/>
    </source>
</evidence>
<dbReference type="NCBIfam" id="TIGR01364">
    <property type="entry name" value="serC_1"/>
    <property type="match status" value="1"/>
</dbReference>
<dbReference type="RefSeq" id="WP_208428267.1">
    <property type="nucleotide sequence ID" value="NZ_JAEPRJ010000001.1"/>
</dbReference>
<evidence type="ECO:0000313" key="14">
    <source>
        <dbReference type="Proteomes" id="UP000604730"/>
    </source>
</evidence>
<keyword evidence="11" id="KW-0963">Cytoplasm</keyword>
<comment type="caution">
    <text evidence="13">The sequence shown here is derived from an EMBL/GenBank/DDBJ whole genome shotgun (WGS) entry which is preliminary data.</text>
</comment>
<feature type="binding site" evidence="11">
    <location>
        <begin position="76"/>
        <end position="77"/>
    </location>
    <ligand>
        <name>pyridoxal 5'-phosphate</name>
        <dbReference type="ChEBI" id="CHEBI:597326"/>
    </ligand>
</feature>
<dbReference type="HAMAP" id="MF_00160">
    <property type="entry name" value="SerC_aminotrans_5"/>
    <property type="match status" value="1"/>
</dbReference>
<dbReference type="PIRSF" id="PIRSF000525">
    <property type="entry name" value="SerC"/>
    <property type="match status" value="1"/>
</dbReference>
<comment type="subunit">
    <text evidence="11">Homodimer.</text>
</comment>
<dbReference type="CDD" id="cd00611">
    <property type="entry name" value="PSAT_like"/>
    <property type="match status" value="1"/>
</dbReference>
<keyword evidence="4 11" id="KW-0032">Aminotransferase</keyword>
<evidence type="ECO:0000259" key="12">
    <source>
        <dbReference type="Pfam" id="PF00266"/>
    </source>
</evidence>
<comment type="pathway">
    <text evidence="2 11">Amino-acid biosynthesis; L-serine biosynthesis; L-serine from 3-phospho-D-glycerate: step 2/3.</text>
</comment>
<dbReference type="SUPFAM" id="SSF53383">
    <property type="entry name" value="PLP-dependent transferases"/>
    <property type="match status" value="1"/>
</dbReference>
<evidence type="ECO:0000256" key="6">
    <source>
        <dbReference type="ARBA" id="ARBA00022679"/>
    </source>
</evidence>
<dbReference type="InterPro" id="IPR015421">
    <property type="entry name" value="PyrdxlP-dep_Trfase_major"/>
</dbReference>
<feature type="modified residue" description="N6-(pyridoxal phosphate)lysine" evidence="11">
    <location>
        <position position="195"/>
    </location>
</feature>
<feature type="domain" description="Aminotransferase class V" evidence="12">
    <location>
        <begin position="4"/>
        <end position="348"/>
    </location>
</feature>
<evidence type="ECO:0000256" key="8">
    <source>
        <dbReference type="ARBA" id="ARBA00023299"/>
    </source>
</evidence>
<dbReference type="InterPro" id="IPR015424">
    <property type="entry name" value="PyrdxlP-dep_Trfase"/>
</dbReference>